<feature type="region of interest" description="Disordered" evidence="2">
    <location>
        <begin position="391"/>
        <end position="456"/>
    </location>
</feature>
<keyword evidence="1" id="KW-0175">Coiled coil</keyword>
<dbReference type="Proteomes" id="UP000184383">
    <property type="component" value="Unassembled WGS sequence"/>
</dbReference>
<accession>A0A1L9S1F1</accession>
<evidence type="ECO:0000313" key="3">
    <source>
        <dbReference type="EMBL" id="OJJ40992.1"/>
    </source>
</evidence>
<evidence type="ECO:0008006" key="5">
    <source>
        <dbReference type="Google" id="ProtNLM"/>
    </source>
</evidence>
<gene>
    <name evidence="3" type="ORF">ASPWEDRAFT_34455</name>
</gene>
<keyword evidence="4" id="KW-1185">Reference proteome</keyword>
<feature type="compositionally biased region" description="Basic and acidic residues" evidence="2">
    <location>
        <begin position="394"/>
        <end position="411"/>
    </location>
</feature>
<sequence length="456" mass="51930">MSTVLPHRDKHLMPVPARASLQHHDPLLFIDRQTQHIQRTLQVLIDAQSEGLVAGLGGPRQDDSFSSGSYTPNSSEPGSSRGPSTIPVRQPVQKKIGLRSAREGIFKSIYDLLKLREEEREILTFRFDERKEALIEIDEFSSKRTGLEKSISTIHNNRESQRSHELQQEARGLEEDIRELETKLFEMKAKHQHVIYEITQIENSVESKLSSYKASLSLLDSDIRNYLQNPPFQPMSSTSADQPTFYSLNPKRRTLDMAQEHWRNEQAELQKRQREVDLEIQALEEGGGVWKQVTSEVSDFEKRLKTEMRQFIQTQSQLLKPDGPSGSKSEEDRVRGILDDLESTTHRIEDHLELAEEKNWNLLVCCIAAELEALKEARELLIGAFNVSGEDLWPDSKGKSPEKGHHDDSKADPLGVDNPEPPADLLRDADGHFHDASLRSEDEDDEPDPAWLLPES</sequence>
<feature type="compositionally biased region" description="Basic and acidic residues" evidence="2">
    <location>
        <begin position="425"/>
        <end position="440"/>
    </location>
</feature>
<dbReference type="VEuPathDB" id="FungiDB:ASPWEDRAFT_34455"/>
<feature type="region of interest" description="Disordered" evidence="2">
    <location>
        <begin position="55"/>
        <end position="93"/>
    </location>
</feature>
<evidence type="ECO:0000256" key="1">
    <source>
        <dbReference type="SAM" id="Coils"/>
    </source>
</evidence>
<protein>
    <recommendedName>
        <fullName evidence="5">Autophagy-related protein Atg28</fullName>
    </recommendedName>
</protein>
<feature type="region of interest" description="Disordered" evidence="2">
    <location>
        <begin position="314"/>
        <end position="333"/>
    </location>
</feature>
<evidence type="ECO:0000256" key="2">
    <source>
        <dbReference type="SAM" id="MobiDB-lite"/>
    </source>
</evidence>
<evidence type="ECO:0000313" key="4">
    <source>
        <dbReference type="Proteomes" id="UP000184383"/>
    </source>
</evidence>
<name>A0A1L9S1F1_ASPWE</name>
<feature type="compositionally biased region" description="Polar residues" evidence="2">
    <location>
        <begin position="64"/>
        <end position="83"/>
    </location>
</feature>
<dbReference type="RefSeq" id="XP_040694668.1">
    <property type="nucleotide sequence ID" value="XM_040834005.1"/>
</dbReference>
<dbReference type="GeneID" id="63749853"/>
<dbReference type="OrthoDB" id="5342758at2759"/>
<organism evidence="3 4">
    <name type="scientific">Aspergillus wentii DTO 134E9</name>
    <dbReference type="NCBI Taxonomy" id="1073089"/>
    <lineage>
        <taxon>Eukaryota</taxon>
        <taxon>Fungi</taxon>
        <taxon>Dikarya</taxon>
        <taxon>Ascomycota</taxon>
        <taxon>Pezizomycotina</taxon>
        <taxon>Eurotiomycetes</taxon>
        <taxon>Eurotiomycetidae</taxon>
        <taxon>Eurotiales</taxon>
        <taxon>Aspergillaceae</taxon>
        <taxon>Aspergillus</taxon>
        <taxon>Aspergillus subgen. Cremei</taxon>
    </lineage>
</organism>
<dbReference type="EMBL" id="KV878209">
    <property type="protein sequence ID" value="OJJ40992.1"/>
    <property type="molecule type" value="Genomic_DNA"/>
</dbReference>
<reference evidence="4" key="1">
    <citation type="journal article" date="2017" name="Genome Biol.">
        <title>Comparative genomics reveals high biological diversity and specific adaptations in the industrially and medically important fungal genus Aspergillus.</title>
        <authorList>
            <person name="de Vries R.P."/>
            <person name="Riley R."/>
            <person name="Wiebenga A."/>
            <person name="Aguilar-Osorio G."/>
            <person name="Amillis S."/>
            <person name="Uchima C.A."/>
            <person name="Anderluh G."/>
            <person name="Asadollahi M."/>
            <person name="Askin M."/>
            <person name="Barry K."/>
            <person name="Battaglia E."/>
            <person name="Bayram O."/>
            <person name="Benocci T."/>
            <person name="Braus-Stromeyer S.A."/>
            <person name="Caldana C."/>
            <person name="Canovas D."/>
            <person name="Cerqueira G.C."/>
            <person name="Chen F."/>
            <person name="Chen W."/>
            <person name="Choi C."/>
            <person name="Clum A."/>
            <person name="Dos Santos R.A."/>
            <person name="Damasio A.R."/>
            <person name="Diallinas G."/>
            <person name="Emri T."/>
            <person name="Fekete E."/>
            <person name="Flipphi M."/>
            <person name="Freyberg S."/>
            <person name="Gallo A."/>
            <person name="Gournas C."/>
            <person name="Habgood R."/>
            <person name="Hainaut M."/>
            <person name="Harispe M.L."/>
            <person name="Henrissat B."/>
            <person name="Hilden K.S."/>
            <person name="Hope R."/>
            <person name="Hossain A."/>
            <person name="Karabika E."/>
            <person name="Karaffa L."/>
            <person name="Karanyi Z."/>
            <person name="Krasevec N."/>
            <person name="Kuo A."/>
            <person name="Kusch H."/>
            <person name="LaButti K."/>
            <person name="Lagendijk E.L."/>
            <person name="Lapidus A."/>
            <person name="Levasseur A."/>
            <person name="Lindquist E."/>
            <person name="Lipzen A."/>
            <person name="Logrieco A.F."/>
            <person name="MacCabe A."/>
            <person name="Maekelae M.R."/>
            <person name="Malavazi I."/>
            <person name="Melin P."/>
            <person name="Meyer V."/>
            <person name="Mielnichuk N."/>
            <person name="Miskei M."/>
            <person name="Molnar A.P."/>
            <person name="Mule G."/>
            <person name="Ngan C.Y."/>
            <person name="Orejas M."/>
            <person name="Orosz E."/>
            <person name="Ouedraogo J.P."/>
            <person name="Overkamp K.M."/>
            <person name="Park H.-S."/>
            <person name="Perrone G."/>
            <person name="Piumi F."/>
            <person name="Punt P.J."/>
            <person name="Ram A.F."/>
            <person name="Ramon A."/>
            <person name="Rauscher S."/>
            <person name="Record E."/>
            <person name="Riano-Pachon D.M."/>
            <person name="Robert V."/>
            <person name="Roehrig J."/>
            <person name="Ruller R."/>
            <person name="Salamov A."/>
            <person name="Salih N.S."/>
            <person name="Samson R.A."/>
            <person name="Sandor E."/>
            <person name="Sanguinetti M."/>
            <person name="Schuetze T."/>
            <person name="Sepcic K."/>
            <person name="Shelest E."/>
            <person name="Sherlock G."/>
            <person name="Sophianopoulou V."/>
            <person name="Squina F.M."/>
            <person name="Sun H."/>
            <person name="Susca A."/>
            <person name="Todd R.B."/>
            <person name="Tsang A."/>
            <person name="Unkles S.E."/>
            <person name="van de Wiele N."/>
            <person name="van Rossen-Uffink D."/>
            <person name="Oliveira J.V."/>
            <person name="Vesth T.C."/>
            <person name="Visser J."/>
            <person name="Yu J.-H."/>
            <person name="Zhou M."/>
            <person name="Andersen M.R."/>
            <person name="Archer D.B."/>
            <person name="Baker S.E."/>
            <person name="Benoit I."/>
            <person name="Brakhage A.A."/>
            <person name="Braus G.H."/>
            <person name="Fischer R."/>
            <person name="Frisvad J.C."/>
            <person name="Goldman G.H."/>
            <person name="Houbraken J."/>
            <person name="Oakley B."/>
            <person name="Pocsi I."/>
            <person name="Scazzocchio C."/>
            <person name="Seiboth B."/>
            <person name="vanKuyk P.A."/>
            <person name="Wortman J."/>
            <person name="Dyer P.S."/>
            <person name="Grigoriev I.V."/>
        </authorList>
    </citation>
    <scope>NUCLEOTIDE SEQUENCE [LARGE SCALE GENOMIC DNA]</scope>
    <source>
        <strain evidence="4">DTO 134E9</strain>
    </source>
</reference>
<proteinExistence type="predicted"/>
<feature type="coiled-coil region" evidence="1">
    <location>
        <begin position="156"/>
        <end position="190"/>
    </location>
</feature>
<dbReference type="STRING" id="1073089.A0A1L9S1F1"/>
<dbReference type="AlphaFoldDB" id="A0A1L9S1F1"/>